<dbReference type="RefSeq" id="WP_184025908.1">
    <property type="nucleotide sequence ID" value="NZ_JACHFN010000002.1"/>
</dbReference>
<evidence type="ECO:0000313" key="2">
    <source>
        <dbReference type="Proteomes" id="UP000525389"/>
    </source>
</evidence>
<reference evidence="1 2" key="1">
    <citation type="submission" date="2020-08" db="EMBL/GenBank/DDBJ databases">
        <title>Genomic Encyclopedia of Type Strains, Phase IV (KMG-IV): sequencing the most valuable type-strain genomes for metagenomic binning, comparative biology and taxonomic classification.</title>
        <authorList>
            <person name="Goeker M."/>
        </authorList>
    </citation>
    <scope>NUCLEOTIDE SEQUENCE [LARGE SCALE GENOMIC DNA]</scope>
    <source>
        <strain evidence="1 2">DSM 101791</strain>
    </source>
</reference>
<sequence>MRLLILALTAALALLYFTFGLRLGYVTLTPTQLLNAQGQNRYSFELYEDGKHVGVRGTCTVRSGQATLRLLDPAGTQVAGQSCPKGTWSLRLLGGGQPGLYQLIVDLDRYSGTLDLKELRE</sequence>
<accession>A0A7W8GD83</accession>
<comment type="caution">
    <text evidence="1">The sequence shown here is derived from an EMBL/GenBank/DDBJ whole genome shotgun (WGS) entry which is preliminary data.</text>
</comment>
<organism evidence="1 2">
    <name type="scientific">Deinococcus budaensis</name>
    <dbReference type="NCBI Taxonomy" id="1665626"/>
    <lineage>
        <taxon>Bacteria</taxon>
        <taxon>Thermotogati</taxon>
        <taxon>Deinococcota</taxon>
        <taxon>Deinococci</taxon>
        <taxon>Deinococcales</taxon>
        <taxon>Deinococcaceae</taxon>
        <taxon>Deinococcus</taxon>
    </lineage>
</organism>
<dbReference type="Proteomes" id="UP000525389">
    <property type="component" value="Unassembled WGS sequence"/>
</dbReference>
<proteinExistence type="predicted"/>
<protein>
    <submittedName>
        <fullName evidence="1">Uncharacterized protein</fullName>
    </submittedName>
</protein>
<dbReference type="EMBL" id="JACHFN010000002">
    <property type="protein sequence ID" value="MBB5233455.1"/>
    <property type="molecule type" value="Genomic_DNA"/>
</dbReference>
<gene>
    <name evidence="1" type="ORF">HNQ09_000872</name>
</gene>
<evidence type="ECO:0000313" key="1">
    <source>
        <dbReference type="EMBL" id="MBB5233455.1"/>
    </source>
</evidence>
<keyword evidence="2" id="KW-1185">Reference proteome</keyword>
<name>A0A7W8GD83_9DEIO</name>
<dbReference type="AlphaFoldDB" id="A0A7W8GD83"/>